<evidence type="ECO:0000256" key="1">
    <source>
        <dbReference type="SAM" id="MobiDB-lite"/>
    </source>
</evidence>
<comment type="caution">
    <text evidence="2">The sequence shown here is derived from an EMBL/GenBank/DDBJ whole genome shotgun (WGS) entry which is preliminary data.</text>
</comment>
<name>A0AAV7MS95_PLEWA</name>
<organism evidence="2 3">
    <name type="scientific">Pleurodeles waltl</name>
    <name type="common">Iberian ribbed newt</name>
    <dbReference type="NCBI Taxonomy" id="8319"/>
    <lineage>
        <taxon>Eukaryota</taxon>
        <taxon>Metazoa</taxon>
        <taxon>Chordata</taxon>
        <taxon>Craniata</taxon>
        <taxon>Vertebrata</taxon>
        <taxon>Euteleostomi</taxon>
        <taxon>Amphibia</taxon>
        <taxon>Batrachia</taxon>
        <taxon>Caudata</taxon>
        <taxon>Salamandroidea</taxon>
        <taxon>Salamandridae</taxon>
        <taxon>Pleurodelinae</taxon>
        <taxon>Pleurodeles</taxon>
    </lineage>
</organism>
<gene>
    <name evidence="2" type="ORF">NDU88_003030</name>
</gene>
<protein>
    <submittedName>
        <fullName evidence="2">Uncharacterized protein</fullName>
    </submittedName>
</protein>
<reference evidence="2" key="1">
    <citation type="journal article" date="2022" name="bioRxiv">
        <title>Sequencing and chromosome-scale assembly of the giantPleurodeles waltlgenome.</title>
        <authorList>
            <person name="Brown T."/>
            <person name="Elewa A."/>
            <person name="Iarovenko S."/>
            <person name="Subramanian E."/>
            <person name="Araus A.J."/>
            <person name="Petzold A."/>
            <person name="Susuki M."/>
            <person name="Suzuki K.-i.T."/>
            <person name="Hayashi T."/>
            <person name="Toyoda A."/>
            <person name="Oliveira C."/>
            <person name="Osipova E."/>
            <person name="Leigh N.D."/>
            <person name="Simon A."/>
            <person name="Yun M.H."/>
        </authorList>
    </citation>
    <scope>NUCLEOTIDE SEQUENCE</scope>
    <source>
        <strain evidence="2">20211129_DDA</strain>
        <tissue evidence="2">Liver</tissue>
    </source>
</reference>
<evidence type="ECO:0000313" key="2">
    <source>
        <dbReference type="EMBL" id="KAJ1105625.1"/>
    </source>
</evidence>
<dbReference type="AlphaFoldDB" id="A0AAV7MS95"/>
<feature type="region of interest" description="Disordered" evidence="1">
    <location>
        <begin position="52"/>
        <end position="79"/>
    </location>
</feature>
<dbReference type="EMBL" id="JANPWB010000013">
    <property type="protein sequence ID" value="KAJ1105625.1"/>
    <property type="molecule type" value="Genomic_DNA"/>
</dbReference>
<proteinExistence type="predicted"/>
<keyword evidence="3" id="KW-1185">Reference proteome</keyword>
<evidence type="ECO:0000313" key="3">
    <source>
        <dbReference type="Proteomes" id="UP001066276"/>
    </source>
</evidence>
<sequence>MRDPCKRCQREGGFPIITFQNKIIGGGGGLRDYSDANPHCDSAHLMEINGEKATGGAHPAGSAKRAGGPATSCAATARSVPSTNRAPLAWPVTSIRPSEAGGPAPAFTDKASPQFWRLEGPSPRAGAVECGEQALRPPTGPMDTLPFTNRASPQSCVWVCLSRNDAGSSARGVSSRRLYRQLHKDVGSRQHTPRLPAHVNI</sequence>
<dbReference type="Proteomes" id="UP001066276">
    <property type="component" value="Chromosome 9"/>
</dbReference>
<accession>A0AAV7MS95</accession>